<sequence>MEFIENYNFFLMAILVLISLSFYFINKIISNPTVSVAIVILKFASCFIYFSIISKYYPVILSDDQNYFFESLDLYAMGKESINYLFSTSTITKFMITAQGYHFGYYIYNYISFWLWGPYYYSPVLTNILISTLTGTVFYKTLSLSQFNKRTVIFLYILFLLHWDVLTWSSFINLKDTLVLFLSVSSMYIMVRTKTKGLNIKYILLFLLILTCLFTIRFYFCFFLIVTSLLFFTITQLSKSQLPYIDFILKFSIFIVLPVGFYFTFIALFSTSIDNIGPRTNILFGFPRYILTPFPLNIEPDYSFIFISSILHWIFLPTLPFGIFIFTKKHFYTLMPYLIMFLLLSTFYGSFAELQGPRHRVPQTAFLCLLQGLVLYEVLASIKRIKMKNQNI</sequence>
<feature type="transmembrane region" description="Helical" evidence="1">
    <location>
        <begin position="247"/>
        <end position="269"/>
    </location>
</feature>
<evidence type="ECO:0000313" key="2">
    <source>
        <dbReference type="EMBL" id="CAG5006483.1"/>
    </source>
</evidence>
<organism evidence="2 3">
    <name type="scientific">Dyadobacter helix</name>
    <dbReference type="NCBI Taxonomy" id="2822344"/>
    <lineage>
        <taxon>Bacteria</taxon>
        <taxon>Pseudomonadati</taxon>
        <taxon>Bacteroidota</taxon>
        <taxon>Cytophagia</taxon>
        <taxon>Cytophagales</taxon>
        <taxon>Spirosomataceae</taxon>
        <taxon>Dyadobacter</taxon>
    </lineage>
</organism>
<feature type="transmembrane region" description="Helical" evidence="1">
    <location>
        <begin position="364"/>
        <end position="382"/>
    </location>
</feature>
<feature type="transmembrane region" description="Helical" evidence="1">
    <location>
        <begin position="6"/>
        <end position="25"/>
    </location>
</feature>
<gene>
    <name evidence="2" type="ORF">DYBT9275_03828</name>
</gene>
<reference evidence="2" key="1">
    <citation type="submission" date="2021-04" db="EMBL/GenBank/DDBJ databases">
        <authorList>
            <person name="Rodrigo-Torres L."/>
            <person name="Arahal R. D."/>
            <person name="Lucena T."/>
        </authorList>
    </citation>
    <scope>NUCLEOTIDE SEQUENCE</scope>
    <source>
        <strain evidence="2">CECT 9275</strain>
    </source>
</reference>
<dbReference type="EMBL" id="CAJRAF010000002">
    <property type="protein sequence ID" value="CAG5006483.1"/>
    <property type="molecule type" value="Genomic_DNA"/>
</dbReference>
<feature type="transmembrane region" description="Helical" evidence="1">
    <location>
        <begin position="151"/>
        <end position="168"/>
    </location>
</feature>
<feature type="transmembrane region" description="Helical" evidence="1">
    <location>
        <begin position="203"/>
        <end position="235"/>
    </location>
</feature>
<accession>A0A916JEQ9</accession>
<feature type="transmembrane region" description="Helical" evidence="1">
    <location>
        <begin position="119"/>
        <end position="139"/>
    </location>
</feature>
<feature type="transmembrane region" description="Helical" evidence="1">
    <location>
        <begin position="37"/>
        <end position="57"/>
    </location>
</feature>
<feature type="transmembrane region" description="Helical" evidence="1">
    <location>
        <begin position="334"/>
        <end position="352"/>
    </location>
</feature>
<evidence type="ECO:0000313" key="3">
    <source>
        <dbReference type="Proteomes" id="UP000680038"/>
    </source>
</evidence>
<comment type="caution">
    <text evidence="2">The sequence shown here is derived from an EMBL/GenBank/DDBJ whole genome shotgun (WGS) entry which is preliminary data.</text>
</comment>
<keyword evidence="1" id="KW-0812">Transmembrane</keyword>
<dbReference type="Proteomes" id="UP000680038">
    <property type="component" value="Unassembled WGS sequence"/>
</dbReference>
<keyword evidence="1" id="KW-0472">Membrane</keyword>
<evidence type="ECO:0000256" key="1">
    <source>
        <dbReference type="SAM" id="Phobius"/>
    </source>
</evidence>
<proteinExistence type="predicted"/>
<keyword evidence="3" id="KW-1185">Reference proteome</keyword>
<name>A0A916JEQ9_9BACT</name>
<protein>
    <submittedName>
        <fullName evidence="2">Uncharacterized protein</fullName>
    </submittedName>
</protein>
<dbReference type="AlphaFoldDB" id="A0A916JEQ9"/>
<feature type="transmembrane region" description="Helical" evidence="1">
    <location>
        <begin position="304"/>
        <end position="327"/>
    </location>
</feature>
<keyword evidence="1" id="KW-1133">Transmembrane helix</keyword>